<proteinExistence type="predicted"/>
<dbReference type="InterPro" id="IPR018775">
    <property type="entry name" value="RlaP"/>
</dbReference>
<dbReference type="Pfam" id="PF10127">
    <property type="entry name" value="RlaP"/>
    <property type="match status" value="1"/>
</dbReference>
<dbReference type="EMBL" id="CADCTO010000292">
    <property type="protein sequence ID" value="CAA9257823.1"/>
    <property type="molecule type" value="Genomic_DNA"/>
</dbReference>
<gene>
    <name evidence="1" type="ORF">AVDCRST_MAG63-2269</name>
</gene>
<evidence type="ECO:0000313" key="1">
    <source>
        <dbReference type="EMBL" id="CAA9257823.1"/>
    </source>
</evidence>
<sequence>MNKSGSVIQRLTQSGRIRPPKFLPGSVCYETIMGSVAYGVESDTSDMDVYGFAIPPRDMVFPHLAGEIPGFGSQIKRFEQYQEHHIQDPDALGGHGREYDLQIFSIVKYFQLAMENNPNIIDSLFTPHRCVLHSTKIGNLVRENRRRFLHKGAWHKFKGYAYSQVHKMDIKTPAEGSKRQEIVEQFGFDVKFAYHVVRLLDEVEQILVEGDIDLERNREQLKSIRRGEWTQEQIREHFARKERELETAYLESKLPHGPDEARIKQLLLDCLEEHFGSLSGVVVVPDQQTAILRQIKDLCEKAGV</sequence>
<reference evidence="1" key="1">
    <citation type="submission" date="2020-02" db="EMBL/GenBank/DDBJ databases">
        <authorList>
            <person name="Meier V. D."/>
        </authorList>
    </citation>
    <scope>NUCLEOTIDE SEQUENCE</scope>
    <source>
        <strain evidence="1">AVDCRST_MAG63</strain>
    </source>
</reference>
<dbReference type="AlphaFoldDB" id="A0A6J4IP80"/>
<dbReference type="PANTHER" id="PTHR34817:SF1">
    <property type="entry name" value="NUCLEOTIDYLTRANSFERASE"/>
    <property type="match status" value="1"/>
</dbReference>
<dbReference type="PANTHER" id="PTHR34817">
    <property type="entry name" value="NUCLEOTIDYLTRANSFERASE"/>
    <property type="match status" value="1"/>
</dbReference>
<organism evidence="1">
    <name type="scientific">uncultured Armatimonadetes bacterium</name>
    <dbReference type="NCBI Taxonomy" id="157466"/>
    <lineage>
        <taxon>Bacteria</taxon>
        <taxon>Bacillati</taxon>
        <taxon>Armatimonadota</taxon>
        <taxon>environmental samples</taxon>
    </lineage>
</organism>
<protein>
    <recommendedName>
        <fullName evidence="2">Nucleotidyltransferase</fullName>
    </recommendedName>
</protein>
<evidence type="ECO:0008006" key="2">
    <source>
        <dbReference type="Google" id="ProtNLM"/>
    </source>
</evidence>
<name>A0A6J4IP80_9BACT</name>
<accession>A0A6J4IP80</accession>